<dbReference type="RefSeq" id="WP_243516695.1">
    <property type="nucleotide sequence ID" value="NZ_CP094534.1"/>
</dbReference>
<reference evidence="2 3" key="1">
    <citation type="submission" date="2022-03" db="EMBL/GenBank/DDBJ databases">
        <title>Hymenobactersp. isolated from the air.</title>
        <authorList>
            <person name="Won M."/>
            <person name="Kwon S.-W."/>
        </authorList>
    </citation>
    <scope>NUCLEOTIDE SEQUENCE [LARGE SCALE GENOMIC DNA]</scope>
    <source>
        <strain evidence="2 3">KACC 22596</strain>
    </source>
</reference>
<keyword evidence="3" id="KW-1185">Reference proteome</keyword>
<sequence length="74" mass="7824">MPRKPSLKKSKTAPAKPVTNEAAFDAPTTPAPEPTEAGLDMKAGSEAAPTFRVGDYEVGDGYFSELSGHPDILY</sequence>
<evidence type="ECO:0000256" key="1">
    <source>
        <dbReference type="SAM" id="MobiDB-lite"/>
    </source>
</evidence>
<accession>A0ABY4BAY9</accession>
<evidence type="ECO:0000313" key="2">
    <source>
        <dbReference type="EMBL" id="UOE35156.1"/>
    </source>
</evidence>
<evidence type="ECO:0000313" key="3">
    <source>
        <dbReference type="Proteomes" id="UP000831390"/>
    </source>
</evidence>
<feature type="compositionally biased region" description="Basic residues" evidence="1">
    <location>
        <begin position="1"/>
        <end position="11"/>
    </location>
</feature>
<feature type="region of interest" description="Disordered" evidence="1">
    <location>
        <begin position="1"/>
        <end position="46"/>
    </location>
</feature>
<dbReference type="EMBL" id="CP094534">
    <property type="protein sequence ID" value="UOE35156.1"/>
    <property type="molecule type" value="Genomic_DNA"/>
</dbReference>
<organism evidence="2 3">
    <name type="scientific">Hymenobacter monticola</name>
    <dbReference type="NCBI Taxonomy" id="1705399"/>
    <lineage>
        <taxon>Bacteria</taxon>
        <taxon>Pseudomonadati</taxon>
        <taxon>Bacteroidota</taxon>
        <taxon>Cytophagia</taxon>
        <taxon>Cytophagales</taxon>
        <taxon>Hymenobacteraceae</taxon>
        <taxon>Hymenobacter</taxon>
    </lineage>
</organism>
<gene>
    <name evidence="2" type="ORF">MTP16_05770</name>
</gene>
<protein>
    <submittedName>
        <fullName evidence="2">Uncharacterized protein</fullName>
    </submittedName>
</protein>
<dbReference type="Proteomes" id="UP000831390">
    <property type="component" value="Chromosome"/>
</dbReference>
<name>A0ABY4BAY9_9BACT</name>
<proteinExistence type="predicted"/>